<feature type="region of interest" description="Disordered" evidence="1">
    <location>
        <begin position="93"/>
        <end position="125"/>
    </location>
</feature>
<feature type="compositionally biased region" description="Basic and acidic residues" evidence="1">
    <location>
        <begin position="37"/>
        <end position="62"/>
    </location>
</feature>
<dbReference type="InParanoid" id="A0A0A0HVA7"/>
<feature type="compositionally biased region" description="Basic residues" evidence="1">
    <location>
        <begin position="153"/>
        <end position="175"/>
    </location>
</feature>
<feature type="region of interest" description="Disordered" evidence="1">
    <location>
        <begin position="37"/>
        <end position="81"/>
    </location>
</feature>
<dbReference type="VEuPathDB" id="FungiDB:PADG_11442"/>
<protein>
    <submittedName>
        <fullName evidence="2">Uncharacterized protein</fullName>
    </submittedName>
</protein>
<organism evidence="2 3">
    <name type="scientific">Paracoccidioides brasiliensis (strain Pb18)</name>
    <dbReference type="NCBI Taxonomy" id="502780"/>
    <lineage>
        <taxon>Eukaryota</taxon>
        <taxon>Fungi</taxon>
        <taxon>Dikarya</taxon>
        <taxon>Ascomycota</taxon>
        <taxon>Pezizomycotina</taxon>
        <taxon>Eurotiomycetes</taxon>
        <taxon>Eurotiomycetidae</taxon>
        <taxon>Onygenales</taxon>
        <taxon>Ajellomycetaceae</taxon>
        <taxon>Paracoccidioides</taxon>
    </lineage>
</organism>
<dbReference type="RefSeq" id="XP_010758914.1">
    <property type="nucleotide sequence ID" value="XM_010760612.1"/>
</dbReference>
<dbReference type="AlphaFoldDB" id="A0A0A0HVA7"/>
<evidence type="ECO:0000256" key="1">
    <source>
        <dbReference type="SAM" id="MobiDB-lite"/>
    </source>
</evidence>
<keyword evidence="3" id="KW-1185">Reference proteome</keyword>
<sequence>MGKRRRNWRERESSVRLKREWRKEDEEEIIKRVTVKREIGKDSEGKEKKERKSIEKSLETENKKRRKNNRHRQQPPEQGDWVWGVKLKMSGRLRDTKLVKPKKVPKTKPERLWLPSSQPFQTPNKSLENLKFQAVPEVCKAEQIKMNDTSASRMRRRGKGHSAKGCRRGISKRPP</sequence>
<dbReference type="HOGENOM" id="CLU_1533054_0_0_1"/>
<feature type="compositionally biased region" description="Polar residues" evidence="1">
    <location>
        <begin position="115"/>
        <end position="125"/>
    </location>
</feature>
<gene>
    <name evidence="2" type="ORF">PADG_11442</name>
</gene>
<reference evidence="2 3" key="1">
    <citation type="journal article" date="2011" name="PLoS Genet.">
        <title>Comparative genomic analysis of human fungal pathogens causing paracoccidioidomycosis.</title>
        <authorList>
            <person name="Desjardins C.A."/>
            <person name="Champion M.D."/>
            <person name="Holder J.W."/>
            <person name="Muszewska A."/>
            <person name="Goldberg J."/>
            <person name="Bailao A.M."/>
            <person name="Brigido M.M."/>
            <person name="Ferreira M.E."/>
            <person name="Garcia A.M."/>
            <person name="Grynberg M."/>
            <person name="Gujja S."/>
            <person name="Heiman D.I."/>
            <person name="Henn M.R."/>
            <person name="Kodira C.D."/>
            <person name="Leon-Narvaez H."/>
            <person name="Longo L.V."/>
            <person name="Ma L.J."/>
            <person name="Malavazi I."/>
            <person name="Matsuo A.L."/>
            <person name="Morais F.V."/>
            <person name="Pereira M."/>
            <person name="Rodriguez-Brito S."/>
            <person name="Sakthikumar S."/>
            <person name="Salem-Izacc S.M."/>
            <person name="Sykes S.M."/>
            <person name="Teixeira M.M."/>
            <person name="Vallejo M.C."/>
            <person name="Walter M.E."/>
            <person name="Yandava C."/>
            <person name="Young S."/>
            <person name="Zeng Q."/>
            <person name="Zucker J."/>
            <person name="Felipe M.S."/>
            <person name="Goldman G.H."/>
            <person name="Haas B.J."/>
            <person name="McEwen J.G."/>
            <person name="Nino-Vega G."/>
            <person name="Puccia R."/>
            <person name="San-Blas G."/>
            <person name="Soares C.M."/>
            <person name="Birren B.W."/>
            <person name="Cuomo C.A."/>
        </authorList>
    </citation>
    <scope>NUCLEOTIDE SEQUENCE [LARGE SCALE GENOMIC DNA]</scope>
    <source>
        <strain evidence="2 3">Pb18</strain>
    </source>
</reference>
<dbReference type="EMBL" id="KN275959">
    <property type="protein sequence ID" value="KGM92258.1"/>
    <property type="molecule type" value="Genomic_DNA"/>
</dbReference>
<evidence type="ECO:0000313" key="2">
    <source>
        <dbReference type="EMBL" id="KGM92258.1"/>
    </source>
</evidence>
<dbReference type="GeneID" id="22587339"/>
<dbReference type="Proteomes" id="UP000001628">
    <property type="component" value="Unassembled WGS sequence"/>
</dbReference>
<accession>A0A0A0HVA7</accession>
<name>A0A0A0HVA7_PARBD</name>
<dbReference type="KEGG" id="pbn:PADG_11442"/>
<proteinExistence type="predicted"/>
<evidence type="ECO:0000313" key="3">
    <source>
        <dbReference type="Proteomes" id="UP000001628"/>
    </source>
</evidence>
<feature type="region of interest" description="Disordered" evidence="1">
    <location>
        <begin position="146"/>
        <end position="175"/>
    </location>
</feature>
<feature type="compositionally biased region" description="Basic residues" evidence="1">
    <location>
        <begin position="63"/>
        <end position="73"/>
    </location>
</feature>